<dbReference type="HAMAP" id="MF_01937">
    <property type="entry name" value="MenA_1"/>
    <property type="match status" value="1"/>
</dbReference>
<reference evidence="11" key="1">
    <citation type="journal article" date="2019" name="Int. J. Syst. Evol. Microbiol.">
        <title>The Global Catalogue of Microorganisms (GCM) 10K type strain sequencing project: providing services to taxonomists for standard genome sequencing and annotation.</title>
        <authorList>
            <consortium name="The Broad Institute Genomics Platform"/>
            <consortium name="The Broad Institute Genome Sequencing Center for Infectious Disease"/>
            <person name="Wu L."/>
            <person name="Ma J."/>
        </authorList>
    </citation>
    <scope>NUCLEOTIDE SEQUENCE [LARGE SCALE GENOMIC DNA]</scope>
    <source>
        <strain evidence="11">CCM 8391</strain>
    </source>
</reference>
<evidence type="ECO:0000256" key="6">
    <source>
        <dbReference type="ARBA" id="ARBA00022989"/>
    </source>
</evidence>
<name>A0ABW1J0M9_9PSEU</name>
<keyword evidence="11" id="KW-1185">Reference proteome</keyword>
<dbReference type="PANTHER" id="PTHR13929:SF0">
    <property type="entry name" value="UBIA PRENYLTRANSFERASE DOMAIN-CONTAINING PROTEIN 1"/>
    <property type="match status" value="1"/>
</dbReference>
<evidence type="ECO:0000313" key="10">
    <source>
        <dbReference type="EMBL" id="MFC5994027.1"/>
    </source>
</evidence>
<keyword evidence="6 8" id="KW-1133">Transmembrane helix</keyword>
<comment type="subcellular location">
    <subcellularLocation>
        <location evidence="8">Cell membrane</location>
        <topology evidence="8">Multi-pass membrane protein</topology>
    </subcellularLocation>
    <subcellularLocation>
        <location evidence="1">Membrane</location>
        <topology evidence="1">Multi-pass membrane protein</topology>
    </subcellularLocation>
</comment>
<keyword evidence="2 8" id="KW-0474">Menaquinone biosynthesis</keyword>
<evidence type="ECO:0000256" key="2">
    <source>
        <dbReference type="ARBA" id="ARBA00022428"/>
    </source>
</evidence>
<dbReference type="RefSeq" id="WP_379584057.1">
    <property type="nucleotide sequence ID" value="NZ_JBHSQW010000014.1"/>
</dbReference>
<dbReference type="InterPro" id="IPR004657">
    <property type="entry name" value="MenA"/>
</dbReference>
<dbReference type="NCBIfam" id="TIGR00751">
    <property type="entry name" value="menA"/>
    <property type="match status" value="1"/>
</dbReference>
<feature type="transmembrane region" description="Helical" evidence="8">
    <location>
        <begin position="87"/>
        <end position="107"/>
    </location>
</feature>
<sequence>MATLAQWVEGARPRTLPTAISPVLVGTGAAIGSGTVAPGRALLALVVAVSLVIAVNFANDYSDGIRGTDDTRIGPQRLVGSKAAAPAQVRSAAFVGFAVAGLAGLTLVSLSRQWWLLGVGVLCVVGAWYYTGGKRPYGYAGLGEVAVFVFFGPVAVLGTVITQSGAPGPLALVGAVGVGVLTCAVLVANNLRDIPTDEMAGKRTLAVLLGDTDTRRLYAALVVLAFVLSLLSALRSLPMALGLLALPLALTQVRRVLGGADGRTLIRVLRDTGILLLVWSAATAVGLALGSVVGGLV</sequence>
<proteinExistence type="inferred from homology"/>
<dbReference type="InterPro" id="IPR044878">
    <property type="entry name" value="UbiA_sf"/>
</dbReference>
<evidence type="ECO:0000256" key="1">
    <source>
        <dbReference type="ARBA" id="ARBA00004141"/>
    </source>
</evidence>
<gene>
    <name evidence="8" type="primary">menA</name>
    <name evidence="10" type="ORF">ACFQE5_07360</name>
</gene>
<evidence type="ECO:0000256" key="9">
    <source>
        <dbReference type="NCBIfam" id="TIGR00751"/>
    </source>
</evidence>
<dbReference type="Gene3D" id="1.10.357.140">
    <property type="entry name" value="UbiA prenyltransferase"/>
    <property type="match status" value="1"/>
</dbReference>
<comment type="pathway">
    <text evidence="8">Quinol/quinone metabolism; menaquinone biosynthesis; menaquinol from 1,4-dihydroxy-2-naphthoate: step 1/2.</text>
</comment>
<dbReference type="PANTHER" id="PTHR13929">
    <property type="entry name" value="1,4-DIHYDROXY-2-NAPHTHOATE OCTAPRENYLTRANSFERASE"/>
    <property type="match status" value="1"/>
</dbReference>
<dbReference type="EC" id="2.5.1.74" evidence="8 9"/>
<comment type="caution">
    <text evidence="10">The sequence shown here is derived from an EMBL/GenBank/DDBJ whole genome shotgun (WGS) entry which is preliminary data.</text>
</comment>
<keyword evidence="3 8" id="KW-1003">Cell membrane</keyword>
<evidence type="ECO:0000256" key="4">
    <source>
        <dbReference type="ARBA" id="ARBA00022679"/>
    </source>
</evidence>
<comment type="similarity">
    <text evidence="8">Belongs to the MenA family. Type 1 subfamily.</text>
</comment>
<keyword evidence="5 8" id="KW-0812">Transmembrane</keyword>
<evidence type="ECO:0000256" key="7">
    <source>
        <dbReference type="ARBA" id="ARBA00023136"/>
    </source>
</evidence>
<keyword evidence="7 8" id="KW-0472">Membrane</keyword>
<evidence type="ECO:0000313" key="11">
    <source>
        <dbReference type="Proteomes" id="UP001596302"/>
    </source>
</evidence>
<dbReference type="CDD" id="cd13962">
    <property type="entry name" value="PT_UbiA_UBIAD1"/>
    <property type="match status" value="1"/>
</dbReference>
<feature type="transmembrane region" description="Helical" evidence="8">
    <location>
        <begin position="41"/>
        <end position="58"/>
    </location>
</feature>
<organism evidence="10 11">
    <name type="scientific">Pseudonocardia hispaniensis</name>
    <dbReference type="NCBI Taxonomy" id="904933"/>
    <lineage>
        <taxon>Bacteria</taxon>
        <taxon>Bacillati</taxon>
        <taxon>Actinomycetota</taxon>
        <taxon>Actinomycetes</taxon>
        <taxon>Pseudonocardiales</taxon>
        <taxon>Pseudonocardiaceae</taxon>
        <taxon>Pseudonocardia</taxon>
    </lineage>
</organism>
<evidence type="ECO:0000256" key="8">
    <source>
        <dbReference type="HAMAP-Rule" id="MF_01937"/>
    </source>
</evidence>
<feature type="transmembrane region" description="Helical" evidence="8">
    <location>
        <begin position="170"/>
        <end position="188"/>
    </location>
</feature>
<dbReference type="InterPro" id="IPR026046">
    <property type="entry name" value="UBIAD1"/>
</dbReference>
<dbReference type="GO" id="GO:0046428">
    <property type="term" value="F:1,4-dihydroxy-2-naphthoate polyprenyltransferase activity"/>
    <property type="evidence" value="ECO:0007669"/>
    <property type="project" value="UniProtKB-EC"/>
</dbReference>
<comment type="catalytic activity">
    <reaction evidence="8">
        <text>an all-trans-polyprenyl diphosphate + 1,4-dihydroxy-2-naphthoate + H(+) = a 2-demethylmenaquinol + CO2 + diphosphate</text>
        <dbReference type="Rhea" id="RHEA:26478"/>
        <dbReference type="Rhea" id="RHEA-COMP:9563"/>
        <dbReference type="Rhea" id="RHEA-COMP:9564"/>
        <dbReference type="ChEBI" id="CHEBI:11173"/>
        <dbReference type="ChEBI" id="CHEBI:15378"/>
        <dbReference type="ChEBI" id="CHEBI:16526"/>
        <dbReference type="ChEBI" id="CHEBI:33019"/>
        <dbReference type="ChEBI" id="CHEBI:55437"/>
        <dbReference type="ChEBI" id="CHEBI:58914"/>
        <dbReference type="EC" id="2.5.1.74"/>
    </reaction>
</comment>
<feature type="transmembrane region" description="Helical" evidence="8">
    <location>
        <begin position="137"/>
        <end position="158"/>
    </location>
</feature>
<dbReference type="NCBIfam" id="NF004751">
    <property type="entry name" value="PRK06080.1-3"/>
    <property type="match status" value="1"/>
</dbReference>
<dbReference type="InterPro" id="IPR000537">
    <property type="entry name" value="UbiA_prenyltransferase"/>
</dbReference>
<evidence type="ECO:0000256" key="5">
    <source>
        <dbReference type="ARBA" id="ARBA00022692"/>
    </source>
</evidence>
<dbReference type="PIRSF" id="PIRSF005355">
    <property type="entry name" value="UBIAD1"/>
    <property type="match status" value="1"/>
</dbReference>
<dbReference type="EMBL" id="JBHSQW010000014">
    <property type="protein sequence ID" value="MFC5994027.1"/>
    <property type="molecule type" value="Genomic_DNA"/>
</dbReference>
<comment type="function">
    <text evidence="8">Conversion of 1,4-dihydroxy-2-naphthoate (DHNA) to demethylmenaquinone (DMK).</text>
</comment>
<feature type="transmembrane region" description="Helical" evidence="8">
    <location>
        <begin position="217"/>
        <end position="246"/>
    </location>
</feature>
<protein>
    <recommendedName>
        <fullName evidence="8 9">1,4-dihydroxy-2-naphthoate octaprenyltransferase</fullName>
        <shortName evidence="8">DHNA-octaprenyltransferase</shortName>
        <ecNumber evidence="8 9">2.5.1.74</ecNumber>
    </recommendedName>
</protein>
<accession>A0ABW1J0M9</accession>
<dbReference type="Proteomes" id="UP001596302">
    <property type="component" value="Unassembled WGS sequence"/>
</dbReference>
<feature type="transmembrane region" description="Helical" evidence="8">
    <location>
        <begin position="273"/>
        <end position="296"/>
    </location>
</feature>
<evidence type="ECO:0000256" key="3">
    <source>
        <dbReference type="ARBA" id="ARBA00022475"/>
    </source>
</evidence>
<dbReference type="Pfam" id="PF01040">
    <property type="entry name" value="UbiA"/>
    <property type="match status" value="1"/>
</dbReference>
<feature type="transmembrane region" description="Helical" evidence="8">
    <location>
        <begin position="114"/>
        <end position="131"/>
    </location>
</feature>
<keyword evidence="4 8" id="KW-0808">Transferase</keyword>